<name>A0A8J3IBU2_9CHLR</name>
<proteinExistence type="predicted"/>
<dbReference type="Proteomes" id="UP000612362">
    <property type="component" value="Unassembled WGS sequence"/>
</dbReference>
<evidence type="ECO:0000313" key="2">
    <source>
        <dbReference type="Proteomes" id="UP000612362"/>
    </source>
</evidence>
<dbReference type="AlphaFoldDB" id="A0A8J3IBU2"/>
<dbReference type="EMBL" id="BNJF01000006">
    <property type="protein sequence ID" value="GHO49792.1"/>
    <property type="molecule type" value="Genomic_DNA"/>
</dbReference>
<evidence type="ECO:0000313" key="1">
    <source>
        <dbReference type="EMBL" id="GHO49792.1"/>
    </source>
</evidence>
<organism evidence="1 2">
    <name type="scientific">Ktedonospora formicarum</name>
    <dbReference type="NCBI Taxonomy" id="2778364"/>
    <lineage>
        <taxon>Bacteria</taxon>
        <taxon>Bacillati</taxon>
        <taxon>Chloroflexota</taxon>
        <taxon>Ktedonobacteria</taxon>
        <taxon>Ktedonobacterales</taxon>
        <taxon>Ktedonobacteraceae</taxon>
        <taxon>Ktedonospora</taxon>
    </lineage>
</organism>
<gene>
    <name evidence="1" type="ORF">KSX_79550</name>
</gene>
<sequence length="79" mass="8722">MAWQHDASPAGSGGRVARIGVLGHQLQRHLLATSADEKRNMGLLHTFGLIAYFVQRPHKGCFLLGPHDQNHLEGLMQRA</sequence>
<keyword evidence="2" id="KW-1185">Reference proteome</keyword>
<accession>A0A8J3IBU2</accession>
<reference evidence="1" key="1">
    <citation type="submission" date="2020-10" db="EMBL/GenBank/DDBJ databases">
        <title>Taxonomic study of unclassified bacteria belonging to the class Ktedonobacteria.</title>
        <authorList>
            <person name="Yabe S."/>
            <person name="Wang C.M."/>
            <person name="Zheng Y."/>
            <person name="Sakai Y."/>
            <person name="Cavaletti L."/>
            <person name="Monciardini P."/>
            <person name="Donadio S."/>
        </authorList>
    </citation>
    <scope>NUCLEOTIDE SEQUENCE</scope>
    <source>
        <strain evidence="1">SOSP1-1</strain>
    </source>
</reference>
<protein>
    <submittedName>
        <fullName evidence="1">Uncharacterized protein</fullName>
    </submittedName>
</protein>
<comment type="caution">
    <text evidence="1">The sequence shown here is derived from an EMBL/GenBank/DDBJ whole genome shotgun (WGS) entry which is preliminary data.</text>
</comment>